<gene>
    <name evidence="2" type="ordered locus">Metbo_1192</name>
</gene>
<dbReference type="STRING" id="877455.Metbo_1192"/>
<dbReference type="Pfam" id="PF01841">
    <property type="entry name" value="Transglut_core"/>
    <property type="match status" value="1"/>
</dbReference>
<dbReference type="InterPro" id="IPR018975">
    <property type="entry name" value="Pseudomurein-binding_repeat"/>
</dbReference>
<dbReference type="InterPro" id="IPR002931">
    <property type="entry name" value="Transglutaminase-like"/>
</dbReference>
<organism evidence="2 3">
    <name type="scientific">Methanobacterium lacus (strain AL-21)</name>
    <dbReference type="NCBI Taxonomy" id="877455"/>
    <lineage>
        <taxon>Archaea</taxon>
        <taxon>Methanobacteriati</taxon>
        <taxon>Methanobacteriota</taxon>
        <taxon>Methanomada group</taxon>
        <taxon>Methanobacteria</taxon>
        <taxon>Methanobacteriales</taxon>
        <taxon>Methanobacteriaceae</taxon>
        <taxon>Methanobacterium</taxon>
    </lineage>
</organism>
<dbReference type="Proteomes" id="UP000007490">
    <property type="component" value="Chromosome"/>
</dbReference>
<evidence type="ECO:0000259" key="1">
    <source>
        <dbReference type="SMART" id="SM00460"/>
    </source>
</evidence>
<name>F0T6C1_METLA</name>
<dbReference type="EMBL" id="CP002551">
    <property type="protein sequence ID" value="ADZ09436.1"/>
    <property type="molecule type" value="Genomic_DNA"/>
</dbReference>
<dbReference type="SMART" id="SM00460">
    <property type="entry name" value="TGc"/>
    <property type="match status" value="1"/>
</dbReference>
<dbReference type="SUPFAM" id="SSF54001">
    <property type="entry name" value="Cysteine proteinases"/>
    <property type="match status" value="1"/>
</dbReference>
<dbReference type="InterPro" id="IPR038765">
    <property type="entry name" value="Papain-like_cys_pep_sf"/>
</dbReference>
<feature type="domain" description="Transglutaminase-like" evidence="1">
    <location>
        <begin position="241"/>
        <end position="303"/>
    </location>
</feature>
<dbReference type="HOGENOM" id="CLU_054151_0_0_2"/>
<dbReference type="PANTHER" id="PTHR33490:SF3">
    <property type="entry name" value="CONSERVED INTEGRAL MEMBRANE PROTEIN"/>
    <property type="match status" value="1"/>
</dbReference>
<protein>
    <submittedName>
        <fullName evidence="2">Transglutaminase domain-containing protein</fullName>
    </submittedName>
</protein>
<sequence precursor="true">MFFSVLLLIGLAVVLNVNFSSATTVNQTDIINSTHTINNSTVSHTVTSKASNKTVKTNSVSNSTKNMAAGGSTTVNGLSVSQLKDGISRVQIFYFKNSRMPNFVNFGTRKILIGTFQKNIATAGLSINLSVNGLTVAQLKDGISRVQSFYSNNGRLPNYVSYGTRKVTITTFQSNIATAGLKLSLSSGTIPIDTSSVSALAKSLAYGSSSQYETAQKIFNWVRDNVTYSFYYNTVYGASGTLTKRLGNCCDKTNLLVALSRAAGITAQYKWGSCYFTTSKTWYGHVWADLYLDGKWVAADTTSSRNSLGVINNWNTATFTLKGTYTTLPF</sequence>
<dbReference type="KEGG" id="mel:Metbo_1192"/>
<reference evidence="2 3" key="2">
    <citation type="journal article" date="2014" name="Int. J. Syst. Evol. Microbiol.">
        <title>Methanobacterium paludis sp. nov. and a novel strain of Methanobacterium lacus isolated from northern peatlands.</title>
        <authorList>
            <person name="Cadillo-Quiroz H."/>
            <person name="Brauer S.L."/>
            <person name="Goodson N."/>
            <person name="Yavitt J.B."/>
            <person name="Zinder S.H."/>
        </authorList>
    </citation>
    <scope>NUCLEOTIDE SEQUENCE [LARGE SCALE GENOMIC DNA]</scope>
    <source>
        <strain evidence="2 3">AL-21</strain>
    </source>
</reference>
<dbReference type="AlphaFoldDB" id="F0T6C1"/>
<dbReference type="eggNOG" id="arCOG02165">
    <property type="taxonomic scope" value="Archaea"/>
</dbReference>
<reference evidence="3" key="1">
    <citation type="submission" date="2011-02" db="EMBL/GenBank/DDBJ databases">
        <title>Complete sequence of Methanobacterium sp. AL-21.</title>
        <authorList>
            <consortium name="US DOE Joint Genome Institute"/>
            <person name="Lucas S."/>
            <person name="Copeland A."/>
            <person name="Lapidus A."/>
            <person name="Cheng J.-F."/>
            <person name="Goodwin L."/>
            <person name="Pitluck S."/>
            <person name="Chertkov O."/>
            <person name="Detter J.C."/>
            <person name="Han C."/>
            <person name="Tapia R."/>
            <person name="Land M."/>
            <person name="Hauser L."/>
            <person name="Kyrpides N."/>
            <person name="Ivanova N."/>
            <person name="Mikhailova N."/>
            <person name="Pagani I."/>
            <person name="Cadillo-Quiroz H."/>
            <person name="Imachi H."/>
            <person name="Zinder S."/>
            <person name="Liu W."/>
            <person name="Woyke T."/>
        </authorList>
    </citation>
    <scope>NUCLEOTIDE SEQUENCE [LARGE SCALE GENOMIC DNA]</scope>
    <source>
        <strain evidence="3">AL-21</strain>
    </source>
</reference>
<evidence type="ECO:0000313" key="2">
    <source>
        <dbReference type="EMBL" id="ADZ09436.1"/>
    </source>
</evidence>
<proteinExistence type="predicted"/>
<keyword evidence="3" id="KW-1185">Reference proteome</keyword>
<evidence type="ECO:0000313" key="3">
    <source>
        <dbReference type="Proteomes" id="UP000007490"/>
    </source>
</evidence>
<dbReference type="PANTHER" id="PTHR33490">
    <property type="entry name" value="BLR5614 PROTEIN-RELATED"/>
    <property type="match status" value="1"/>
</dbReference>
<accession>F0T6C1</accession>
<dbReference type="Gene3D" id="3.10.620.30">
    <property type="match status" value="1"/>
</dbReference>
<dbReference type="Pfam" id="PF09373">
    <property type="entry name" value="PMBR"/>
    <property type="match status" value="1"/>
</dbReference>